<keyword evidence="3" id="KW-1185">Reference proteome</keyword>
<proteinExistence type="predicted"/>
<gene>
    <name evidence="2" type="ORF">NX720_26080</name>
</gene>
<reference evidence="2" key="1">
    <citation type="submission" date="2022-10" db="EMBL/GenBank/DDBJ databases">
        <title>Completed Genome Sequence of two octocoral isolated bacterium, Endozoicomonas euniceicola EF212T and Endozoicomonas gorgoniicola PS125T.</title>
        <authorList>
            <person name="Chiou Y.-J."/>
            <person name="Chen Y.-H."/>
        </authorList>
    </citation>
    <scope>NUCLEOTIDE SEQUENCE</scope>
    <source>
        <strain evidence="2">EF212</strain>
    </source>
</reference>
<dbReference type="RefSeq" id="WP_262598531.1">
    <property type="nucleotide sequence ID" value="NZ_CP103300.1"/>
</dbReference>
<evidence type="ECO:0000313" key="2">
    <source>
        <dbReference type="EMBL" id="UYM16224.1"/>
    </source>
</evidence>
<feature type="region of interest" description="Disordered" evidence="1">
    <location>
        <begin position="119"/>
        <end position="159"/>
    </location>
</feature>
<dbReference type="Proteomes" id="UP001163255">
    <property type="component" value="Chromosome"/>
</dbReference>
<dbReference type="Pfam" id="PF05037">
    <property type="entry name" value="DUF669"/>
    <property type="match status" value="1"/>
</dbReference>
<protein>
    <submittedName>
        <fullName evidence="2">DUF669 domain-containing protein</fullName>
    </submittedName>
</protein>
<name>A0ABY6GV06_9GAMM</name>
<organism evidence="2 3">
    <name type="scientific">Endozoicomonas euniceicola</name>
    <dbReference type="NCBI Taxonomy" id="1234143"/>
    <lineage>
        <taxon>Bacteria</taxon>
        <taxon>Pseudomonadati</taxon>
        <taxon>Pseudomonadota</taxon>
        <taxon>Gammaproteobacteria</taxon>
        <taxon>Oceanospirillales</taxon>
        <taxon>Endozoicomonadaceae</taxon>
        <taxon>Endozoicomonas</taxon>
    </lineage>
</organism>
<accession>A0ABY6GV06</accession>
<evidence type="ECO:0000313" key="3">
    <source>
        <dbReference type="Proteomes" id="UP001163255"/>
    </source>
</evidence>
<sequence length="159" mass="17492">MAQLGFNAGDYDHTDDISPLPAGDYVVVVTDARLIPTKSGGRMVTVTYKVMEGQSQGRSLWSNHNIYNQSDKAQEIGRKEISRIAHAIGQPQLSDTDQLLNQVMTISVIIKQDPGYGPKNEVKKWVAHNNRQQSPVTHEQPPHPATAAAQPSTPPWGQK</sequence>
<evidence type="ECO:0000256" key="1">
    <source>
        <dbReference type="SAM" id="MobiDB-lite"/>
    </source>
</evidence>
<dbReference type="EMBL" id="CP103300">
    <property type="protein sequence ID" value="UYM16224.1"/>
    <property type="molecule type" value="Genomic_DNA"/>
</dbReference>
<dbReference type="InterPro" id="IPR007731">
    <property type="entry name" value="DUF669"/>
</dbReference>